<dbReference type="Gene3D" id="3.10.50.10">
    <property type="match status" value="1"/>
</dbReference>
<dbReference type="InterPro" id="IPR003610">
    <property type="entry name" value="CBM5/12"/>
</dbReference>
<comment type="caution">
    <text evidence="14">The sequence shown here is derived from an EMBL/GenBank/DDBJ whole genome shotgun (WGS) entry which is preliminary data.</text>
</comment>
<feature type="domain" description="Fibronectin type-III" evidence="12">
    <location>
        <begin position="551"/>
        <end position="636"/>
    </location>
</feature>
<dbReference type="EC" id="3.2.1.14" evidence="3"/>
<feature type="transmembrane region" description="Helical" evidence="11">
    <location>
        <begin position="12"/>
        <end position="30"/>
    </location>
</feature>
<feature type="region of interest" description="Disordered" evidence="10">
    <location>
        <begin position="532"/>
        <end position="553"/>
    </location>
</feature>
<keyword evidence="7 9" id="KW-0326">Glycosidase</keyword>
<dbReference type="InterPro" id="IPR017853">
    <property type="entry name" value="GH"/>
</dbReference>
<evidence type="ECO:0000256" key="9">
    <source>
        <dbReference type="RuleBase" id="RU000489"/>
    </source>
</evidence>
<dbReference type="Gene3D" id="2.10.10.20">
    <property type="entry name" value="Carbohydrate-binding module superfamily 5/12"/>
    <property type="match status" value="2"/>
</dbReference>
<dbReference type="InterPro" id="IPR003961">
    <property type="entry name" value="FN3_dom"/>
</dbReference>
<dbReference type="InterPro" id="IPR011583">
    <property type="entry name" value="Chitinase_II/V-like_cat"/>
</dbReference>
<evidence type="ECO:0000259" key="12">
    <source>
        <dbReference type="PROSITE" id="PS50853"/>
    </source>
</evidence>
<reference evidence="14 15" key="1">
    <citation type="submission" date="2019-01" db="EMBL/GenBank/DDBJ databases">
        <title>Chengkuizengella sp. nov., isolated from deep-sea sediment of East Pacific Ocean.</title>
        <authorList>
            <person name="Yang J."/>
            <person name="Lai Q."/>
            <person name="Shao Z."/>
        </authorList>
    </citation>
    <scope>NUCLEOTIDE SEQUENCE [LARGE SCALE GENOMIC DNA]</scope>
    <source>
        <strain evidence="14 15">YPA3-1-1</strain>
    </source>
</reference>
<dbReference type="CDD" id="cd06548">
    <property type="entry name" value="GH18_chitinase"/>
    <property type="match status" value="1"/>
</dbReference>
<feature type="domain" description="Fibronectin type-III" evidence="12">
    <location>
        <begin position="459"/>
        <end position="543"/>
    </location>
</feature>
<dbReference type="PROSITE" id="PS01095">
    <property type="entry name" value="GH18_1"/>
    <property type="match status" value="1"/>
</dbReference>
<feature type="region of interest" description="Disordered" evidence="10">
    <location>
        <begin position="765"/>
        <end position="795"/>
    </location>
</feature>
<dbReference type="InterPro" id="IPR001223">
    <property type="entry name" value="Glyco_hydro18_cat"/>
</dbReference>
<dbReference type="CDD" id="cd12214">
    <property type="entry name" value="ChiA1_BD"/>
    <property type="match status" value="1"/>
</dbReference>
<keyword evidence="5" id="KW-0146">Chitin degradation</keyword>
<evidence type="ECO:0000313" key="15">
    <source>
        <dbReference type="Proteomes" id="UP000448943"/>
    </source>
</evidence>
<dbReference type="Proteomes" id="UP000448943">
    <property type="component" value="Unassembled WGS sequence"/>
</dbReference>
<dbReference type="Gene3D" id="2.60.40.10">
    <property type="entry name" value="Immunoglobulins"/>
    <property type="match status" value="3"/>
</dbReference>
<dbReference type="GO" id="GO:0005576">
    <property type="term" value="C:extracellular region"/>
    <property type="evidence" value="ECO:0007669"/>
    <property type="project" value="InterPro"/>
</dbReference>
<feature type="domain" description="GH18" evidence="13">
    <location>
        <begin position="41"/>
        <end position="449"/>
    </location>
</feature>
<dbReference type="GO" id="GO:0008843">
    <property type="term" value="F:endochitinase activity"/>
    <property type="evidence" value="ECO:0007669"/>
    <property type="project" value="UniProtKB-EC"/>
</dbReference>
<protein>
    <recommendedName>
        <fullName evidence="3">chitinase</fullName>
        <ecNumber evidence="3">3.2.1.14</ecNumber>
    </recommendedName>
</protein>
<dbReference type="GO" id="GO:0008061">
    <property type="term" value="F:chitin binding"/>
    <property type="evidence" value="ECO:0007669"/>
    <property type="project" value="InterPro"/>
</dbReference>
<evidence type="ECO:0000256" key="7">
    <source>
        <dbReference type="ARBA" id="ARBA00023295"/>
    </source>
</evidence>
<evidence type="ECO:0000256" key="8">
    <source>
        <dbReference type="ARBA" id="ARBA00023326"/>
    </source>
</evidence>
<dbReference type="SMART" id="SM00495">
    <property type="entry name" value="ChtBD3"/>
    <property type="match status" value="2"/>
</dbReference>
<keyword evidence="11" id="KW-1133">Transmembrane helix</keyword>
<keyword evidence="8" id="KW-0624">Polysaccharide degradation</keyword>
<dbReference type="CDD" id="cd00063">
    <property type="entry name" value="FN3"/>
    <property type="match status" value="3"/>
</dbReference>
<organism evidence="14 15">
    <name type="scientific">Chengkuizengella marina</name>
    <dbReference type="NCBI Taxonomy" id="2507566"/>
    <lineage>
        <taxon>Bacteria</taxon>
        <taxon>Bacillati</taxon>
        <taxon>Bacillota</taxon>
        <taxon>Bacilli</taxon>
        <taxon>Bacillales</taxon>
        <taxon>Paenibacillaceae</taxon>
        <taxon>Chengkuizengella</taxon>
    </lineage>
</organism>
<accession>A0A6N9Q5W7</accession>
<dbReference type="InterPro" id="IPR001579">
    <property type="entry name" value="Glyco_hydro_18_chit_AS"/>
</dbReference>
<feature type="domain" description="Fibronectin type-III" evidence="12">
    <location>
        <begin position="701"/>
        <end position="784"/>
    </location>
</feature>
<dbReference type="SUPFAM" id="SSF51055">
    <property type="entry name" value="Carbohydrate binding domain"/>
    <property type="match status" value="2"/>
</dbReference>
<dbReference type="SMART" id="SM00060">
    <property type="entry name" value="FN3"/>
    <property type="match status" value="3"/>
</dbReference>
<dbReference type="PROSITE" id="PS50853">
    <property type="entry name" value="FN3"/>
    <property type="match status" value="3"/>
</dbReference>
<dbReference type="RefSeq" id="WP_160647075.1">
    <property type="nucleotide sequence ID" value="NZ_SIJB01000030.1"/>
</dbReference>
<dbReference type="PANTHER" id="PTHR11177">
    <property type="entry name" value="CHITINASE"/>
    <property type="match status" value="1"/>
</dbReference>
<sequence length="835" mass="90628">MILKRKSIKKSFILLFIITLLFSLFQFHVFNIEKVEANSDYKIVGYYPSWGAYGRNYQVWDMDVSKVTHINYAFADICWDGRHGNPDPTGPNPTTWTCQDENGTIDVPNGSIVLGDPWIDVQKSNPGDTWDEPIKGNIKQLNLLKEQHPHLKTMISVGGWTWSNRFSDAAASQITRENFANSAVDFLRKYQFDGVDLDWEYPVSGGLPGNSTRSEDKQNYTLLLQEVREKLDIAGAEDGKYYSLTIASGAGPTYAQNTELDKIANVVDWINIMTYDFNGGWQTISAHNSPLYFDPAAASSNVPNAAEFNIEAGVQGHINAGVPSQKIVIGTPFYGRGWSSCLSDNNGEYQNCSSANDGTWENGVWDYTDLEDNYINKNGYVRYWNDVAKVPFLYNASNGNFITYDDVKSFGYKTDFIKSNGLGGAMFWEFSGDRNKVLLNKLTSDLDSGGVPDNEAPTVPSNLRVTGKTSSSISLAWDASTDNVGVTGYIITYGNTSINVGSLNATIGGLAPNTSYTFTVKAKDAAGNVSGASNAVTESTDQSNDTTPPSAPANLQVTAKTASSVDLSWSASTDDEGVTGYIVSYDLGTVEVTEPTVSISGLTADTTYTFTVTAKDGAGNISDESSIQVTTDAPNSCPYPAWDENTEYVGGVRVTYNGKVYESKWWTVGEFPDQSGEWGVWKYISTCDGDGGEIDHEAPSIPSNLQVTEKSSNSVSLGWDASTDNVGVTGYTITYDLGSVEVTNTTTTINGLSAETTYTFTVTAKDGAGNESEGASIQATTDADDPSSADPWETGVSYSVNDEVTYNGNTYYCIQAHTSQIGWEPPNVPALWGLK</sequence>
<evidence type="ECO:0000256" key="1">
    <source>
        <dbReference type="ARBA" id="ARBA00000822"/>
    </source>
</evidence>
<dbReference type="GO" id="GO:0030246">
    <property type="term" value="F:carbohydrate binding"/>
    <property type="evidence" value="ECO:0007669"/>
    <property type="project" value="InterPro"/>
</dbReference>
<evidence type="ECO:0000256" key="6">
    <source>
        <dbReference type="ARBA" id="ARBA00023277"/>
    </source>
</evidence>
<evidence type="ECO:0000256" key="5">
    <source>
        <dbReference type="ARBA" id="ARBA00023024"/>
    </source>
</evidence>
<dbReference type="SUPFAM" id="SSF54556">
    <property type="entry name" value="Chitinase insertion domain"/>
    <property type="match status" value="1"/>
</dbReference>
<dbReference type="GO" id="GO:0006032">
    <property type="term" value="P:chitin catabolic process"/>
    <property type="evidence" value="ECO:0007669"/>
    <property type="project" value="UniProtKB-KW"/>
</dbReference>
<evidence type="ECO:0000256" key="10">
    <source>
        <dbReference type="SAM" id="MobiDB-lite"/>
    </source>
</evidence>
<keyword evidence="15" id="KW-1185">Reference proteome</keyword>
<evidence type="ECO:0000256" key="4">
    <source>
        <dbReference type="ARBA" id="ARBA00022801"/>
    </source>
</evidence>
<dbReference type="InterPro" id="IPR013783">
    <property type="entry name" value="Ig-like_fold"/>
</dbReference>
<keyword evidence="11" id="KW-0472">Membrane</keyword>
<dbReference type="OrthoDB" id="9775889at2"/>
<dbReference type="InterPro" id="IPR036573">
    <property type="entry name" value="CBM_sf_5/12"/>
</dbReference>
<evidence type="ECO:0000256" key="3">
    <source>
        <dbReference type="ARBA" id="ARBA00012729"/>
    </source>
</evidence>
<dbReference type="SUPFAM" id="SSF51445">
    <property type="entry name" value="(Trans)glycosidases"/>
    <property type="match status" value="1"/>
</dbReference>
<dbReference type="Gene3D" id="3.20.20.80">
    <property type="entry name" value="Glycosidases"/>
    <property type="match status" value="1"/>
</dbReference>
<evidence type="ECO:0000256" key="2">
    <source>
        <dbReference type="ARBA" id="ARBA00009121"/>
    </source>
</evidence>
<evidence type="ECO:0000259" key="13">
    <source>
        <dbReference type="PROSITE" id="PS51910"/>
    </source>
</evidence>
<proteinExistence type="inferred from homology"/>
<dbReference type="GO" id="GO:0000272">
    <property type="term" value="P:polysaccharide catabolic process"/>
    <property type="evidence" value="ECO:0007669"/>
    <property type="project" value="UniProtKB-KW"/>
</dbReference>
<comment type="catalytic activity">
    <reaction evidence="1">
        <text>Random endo-hydrolysis of N-acetyl-beta-D-glucosaminide (1-&gt;4)-beta-linkages in chitin and chitodextrins.</text>
        <dbReference type="EC" id="3.2.1.14"/>
    </reaction>
</comment>
<dbReference type="AlphaFoldDB" id="A0A6N9Q5W7"/>
<keyword evidence="6" id="KW-0119">Carbohydrate metabolism</keyword>
<dbReference type="CDD" id="cd12215">
    <property type="entry name" value="ChiC_BD"/>
    <property type="match status" value="1"/>
</dbReference>
<dbReference type="PROSITE" id="PS51910">
    <property type="entry name" value="GH18_2"/>
    <property type="match status" value="1"/>
</dbReference>
<dbReference type="Pfam" id="PF02839">
    <property type="entry name" value="CBM_5_12"/>
    <property type="match status" value="2"/>
</dbReference>
<dbReference type="PANTHER" id="PTHR11177:SF317">
    <property type="entry name" value="CHITINASE 12-RELATED"/>
    <property type="match status" value="1"/>
</dbReference>
<name>A0A6N9Q5W7_9BACL</name>
<gene>
    <name evidence="14" type="ORF">ERL59_15075</name>
</gene>
<evidence type="ECO:0000313" key="14">
    <source>
        <dbReference type="EMBL" id="NBI30269.1"/>
    </source>
</evidence>
<dbReference type="FunFam" id="3.20.20.80:FF:000153">
    <property type="entry name" value="Chitinase A1"/>
    <property type="match status" value="1"/>
</dbReference>
<dbReference type="SMART" id="SM00636">
    <property type="entry name" value="Glyco_18"/>
    <property type="match status" value="1"/>
</dbReference>
<dbReference type="InterPro" id="IPR050314">
    <property type="entry name" value="Glycosyl_Hydrlase_18"/>
</dbReference>
<dbReference type="SUPFAM" id="SSF49265">
    <property type="entry name" value="Fibronectin type III"/>
    <property type="match status" value="2"/>
</dbReference>
<dbReference type="Pfam" id="PF00041">
    <property type="entry name" value="fn3"/>
    <property type="match status" value="3"/>
</dbReference>
<keyword evidence="4 9" id="KW-0378">Hydrolase</keyword>
<dbReference type="InterPro" id="IPR029070">
    <property type="entry name" value="Chitinase_insertion_sf"/>
</dbReference>
<dbReference type="EMBL" id="SIJB01000030">
    <property type="protein sequence ID" value="NBI30269.1"/>
    <property type="molecule type" value="Genomic_DNA"/>
</dbReference>
<dbReference type="InterPro" id="IPR036116">
    <property type="entry name" value="FN3_sf"/>
</dbReference>
<keyword evidence="11" id="KW-0812">Transmembrane</keyword>
<comment type="similarity">
    <text evidence="2">Belongs to the glycosyl hydrolase 18 family. Chitinase class II subfamily.</text>
</comment>
<dbReference type="Pfam" id="PF00704">
    <property type="entry name" value="Glyco_hydro_18"/>
    <property type="match status" value="1"/>
</dbReference>
<evidence type="ECO:0000256" key="11">
    <source>
        <dbReference type="SAM" id="Phobius"/>
    </source>
</evidence>